<dbReference type="InterPro" id="IPR000873">
    <property type="entry name" value="AMP-dep_synth/lig_dom"/>
</dbReference>
<dbReference type="Proteomes" id="UP001546774">
    <property type="component" value="Unassembled WGS sequence"/>
</dbReference>
<dbReference type="PANTHER" id="PTHR43201">
    <property type="entry name" value="ACYL-COA SYNTHETASE"/>
    <property type="match status" value="1"/>
</dbReference>
<name>A0ABV1H3V4_9FIRM</name>
<accession>A0ABV1H3V4</accession>
<dbReference type="SUPFAM" id="SSF56801">
    <property type="entry name" value="Acetyl-CoA synthetase-like"/>
    <property type="match status" value="1"/>
</dbReference>
<comment type="caution">
    <text evidence="4">The sequence shown here is derived from an EMBL/GenBank/DDBJ whole genome shotgun (WGS) entry which is preliminary data.</text>
</comment>
<comment type="similarity">
    <text evidence="1">Belongs to the ATP-dependent AMP-binding enzyme family.</text>
</comment>
<reference evidence="4" key="1">
    <citation type="submission" date="2024-03" db="EMBL/GenBank/DDBJ databases">
        <title>Human intestinal bacterial collection.</title>
        <authorList>
            <person name="Pauvert C."/>
            <person name="Hitch T.C.A."/>
            <person name="Clavel T."/>
        </authorList>
    </citation>
    <scope>NUCLEOTIDE SEQUENCE [LARGE SCALE GENOMIC DNA]</scope>
    <source>
        <strain evidence="4">CLA-AA-H89B</strain>
    </source>
</reference>
<evidence type="ECO:0000256" key="2">
    <source>
        <dbReference type="ARBA" id="ARBA00022598"/>
    </source>
</evidence>
<dbReference type="Gene3D" id="3.40.50.12780">
    <property type="entry name" value="N-terminal domain of ligase-like"/>
    <property type="match status" value="1"/>
</dbReference>
<feature type="domain" description="AMP-dependent synthetase/ligase" evidence="3">
    <location>
        <begin position="12"/>
        <end position="105"/>
    </location>
</feature>
<dbReference type="EMBL" id="JBBMFS010000003">
    <property type="protein sequence ID" value="MEQ2554382.1"/>
    <property type="molecule type" value="Genomic_DNA"/>
</dbReference>
<protein>
    <submittedName>
        <fullName evidence="4">AMP-binding protein</fullName>
    </submittedName>
</protein>
<sequence length="463" mass="52233">MQDTNSIYGLLKESAEKYAGKTAVLYDTFAGSYEKLFRDVTNKAIHLQHFEGKRVALYGPSSYRWIVNLFGIILAGKDVVLVDSFLPHKERESLLEKVGVDYILSSTNQYILADSHAIMIPGAEKDDVEGEYNPQTPEGNVLVFTATDKESDKAVVLTTQNLMYTVNAMNHHCYCSEHDRVLAQTMLFHIFGLVYSLLWPLANGACVCVGRGLRHIDAETYYYKTTILPGTPSMIEYLKRIKAFNPELRTIVIGGAPSSYKLFENLKDRNYNVYTIYGMAECSGGIAVNREMDGSYELYDDEAVQLGADGEILVGGHCVMKEYDKDEQTTKEVLKDGMFHTGDYGRMNCHGRLVITKRNPGVLQLPTGEKICRRVINEEITAIHGVAESYLTMDGDKLTIVIVPIDKEMTADRMKKKIDKYNEKKGYRWEIQKVIVLKQNLPKLENGQVDGEAIQEMLETGQY</sequence>
<evidence type="ECO:0000256" key="1">
    <source>
        <dbReference type="ARBA" id="ARBA00006432"/>
    </source>
</evidence>
<dbReference type="PANTHER" id="PTHR43201:SF5">
    <property type="entry name" value="MEDIUM-CHAIN ACYL-COA LIGASE ACSF2, MITOCHONDRIAL"/>
    <property type="match status" value="1"/>
</dbReference>
<evidence type="ECO:0000313" key="4">
    <source>
        <dbReference type="EMBL" id="MEQ2554382.1"/>
    </source>
</evidence>
<proteinExistence type="inferred from homology"/>
<organism evidence="4 5">
    <name type="scientific">Lachnospira intestinalis</name>
    <dbReference type="NCBI Taxonomy" id="3133158"/>
    <lineage>
        <taxon>Bacteria</taxon>
        <taxon>Bacillati</taxon>
        <taxon>Bacillota</taxon>
        <taxon>Clostridia</taxon>
        <taxon>Lachnospirales</taxon>
        <taxon>Lachnospiraceae</taxon>
        <taxon>Lachnospira</taxon>
    </lineage>
</organism>
<evidence type="ECO:0000259" key="3">
    <source>
        <dbReference type="Pfam" id="PF00501"/>
    </source>
</evidence>
<keyword evidence="5" id="KW-1185">Reference proteome</keyword>
<evidence type="ECO:0000313" key="5">
    <source>
        <dbReference type="Proteomes" id="UP001546774"/>
    </source>
</evidence>
<feature type="domain" description="AMP-dependent synthetase/ligase" evidence="3">
    <location>
        <begin position="153"/>
        <end position="323"/>
    </location>
</feature>
<dbReference type="InterPro" id="IPR042099">
    <property type="entry name" value="ANL_N_sf"/>
</dbReference>
<gene>
    <name evidence="4" type="ORF">WMO37_05025</name>
</gene>
<keyword evidence="2" id="KW-0436">Ligase</keyword>
<dbReference type="Pfam" id="PF00501">
    <property type="entry name" value="AMP-binding"/>
    <property type="match status" value="2"/>
</dbReference>